<name>X1RYH7_9ZZZZ</name>
<evidence type="ECO:0000256" key="1">
    <source>
        <dbReference type="SAM" id="MobiDB-lite"/>
    </source>
</evidence>
<dbReference type="EMBL" id="BARW01011277">
    <property type="protein sequence ID" value="GAI85713.1"/>
    <property type="molecule type" value="Genomic_DNA"/>
</dbReference>
<gene>
    <name evidence="2" type="ORF">S12H4_21810</name>
</gene>
<evidence type="ECO:0000313" key="2">
    <source>
        <dbReference type="EMBL" id="GAI85713.1"/>
    </source>
</evidence>
<comment type="caution">
    <text evidence="2">The sequence shown here is derived from an EMBL/GenBank/DDBJ whole genome shotgun (WGS) entry which is preliminary data.</text>
</comment>
<proteinExistence type="predicted"/>
<accession>X1RYH7</accession>
<feature type="region of interest" description="Disordered" evidence="1">
    <location>
        <begin position="71"/>
        <end position="122"/>
    </location>
</feature>
<organism evidence="2">
    <name type="scientific">marine sediment metagenome</name>
    <dbReference type="NCBI Taxonomy" id="412755"/>
    <lineage>
        <taxon>unclassified sequences</taxon>
        <taxon>metagenomes</taxon>
        <taxon>ecological metagenomes</taxon>
    </lineage>
</organism>
<sequence>MVISLNRKQVEQIVDELLNSARKVPRGPISLVDLLMMNAFERSEMFDSIRDPVGRIEREVEPIVKKVKRKKSKYGKALSRELKSLNRSARTKSGRLRKGITQGSLLKKAHRNVKRSMKRGRK</sequence>
<dbReference type="AlphaFoldDB" id="X1RYH7"/>
<feature type="compositionally biased region" description="Basic residues" evidence="1">
    <location>
        <begin position="89"/>
        <end position="98"/>
    </location>
</feature>
<reference evidence="2" key="1">
    <citation type="journal article" date="2014" name="Front. Microbiol.">
        <title>High frequency of phylogenetically diverse reductive dehalogenase-homologous genes in deep subseafloor sedimentary metagenomes.</title>
        <authorList>
            <person name="Kawai M."/>
            <person name="Futagami T."/>
            <person name="Toyoda A."/>
            <person name="Takaki Y."/>
            <person name="Nishi S."/>
            <person name="Hori S."/>
            <person name="Arai W."/>
            <person name="Tsubouchi T."/>
            <person name="Morono Y."/>
            <person name="Uchiyama I."/>
            <person name="Ito T."/>
            <person name="Fujiyama A."/>
            <person name="Inagaki F."/>
            <person name="Takami H."/>
        </authorList>
    </citation>
    <scope>NUCLEOTIDE SEQUENCE</scope>
    <source>
        <strain evidence="2">Expedition CK06-06</strain>
    </source>
</reference>
<feature type="compositionally biased region" description="Basic residues" evidence="1">
    <location>
        <begin position="107"/>
        <end position="122"/>
    </location>
</feature>
<protein>
    <submittedName>
        <fullName evidence="2">Uncharacterized protein</fullName>
    </submittedName>
</protein>